<sequence length="54" mass="6350">LQDTMYTWFCLVLGRELINGKTFRKEQDVGKFKCNERKAGWSKEGGVRDEVRLL</sequence>
<accession>A0AC60P938</accession>
<dbReference type="Proteomes" id="UP000805193">
    <property type="component" value="Unassembled WGS sequence"/>
</dbReference>
<organism evidence="1 2">
    <name type="scientific">Ixodes persulcatus</name>
    <name type="common">Taiga tick</name>
    <dbReference type="NCBI Taxonomy" id="34615"/>
    <lineage>
        <taxon>Eukaryota</taxon>
        <taxon>Metazoa</taxon>
        <taxon>Ecdysozoa</taxon>
        <taxon>Arthropoda</taxon>
        <taxon>Chelicerata</taxon>
        <taxon>Arachnida</taxon>
        <taxon>Acari</taxon>
        <taxon>Parasitiformes</taxon>
        <taxon>Ixodida</taxon>
        <taxon>Ixodoidea</taxon>
        <taxon>Ixodidae</taxon>
        <taxon>Ixodinae</taxon>
        <taxon>Ixodes</taxon>
    </lineage>
</organism>
<proteinExistence type="predicted"/>
<evidence type="ECO:0000313" key="2">
    <source>
        <dbReference type="Proteomes" id="UP000805193"/>
    </source>
</evidence>
<dbReference type="EMBL" id="JABSTQ010010996">
    <property type="protein sequence ID" value="KAG0416017.1"/>
    <property type="molecule type" value="Genomic_DNA"/>
</dbReference>
<feature type="non-terminal residue" evidence="1">
    <location>
        <position position="54"/>
    </location>
</feature>
<evidence type="ECO:0000313" key="1">
    <source>
        <dbReference type="EMBL" id="KAG0416017.1"/>
    </source>
</evidence>
<gene>
    <name evidence="1" type="ORF">HPB47_006807</name>
</gene>
<name>A0AC60P938_IXOPE</name>
<comment type="caution">
    <text evidence="1">The sequence shown here is derived from an EMBL/GenBank/DDBJ whole genome shotgun (WGS) entry which is preliminary data.</text>
</comment>
<reference evidence="1 2" key="1">
    <citation type="journal article" date="2020" name="Cell">
        <title>Large-Scale Comparative Analyses of Tick Genomes Elucidate Their Genetic Diversity and Vector Capacities.</title>
        <authorList>
            <consortium name="Tick Genome and Microbiome Consortium (TIGMIC)"/>
            <person name="Jia N."/>
            <person name="Wang J."/>
            <person name="Shi W."/>
            <person name="Du L."/>
            <person name="Sun Y."/>
            <person name="Zhan W."/>
            <person name="Jiang J.F."/>
            <person name="Wang Q."/>
            <person name="Zhang B."/>
            <person name="Ji P."/>
            <person name="Bell-Sakyi L."/>
            <person name="Cui X.M."/>
            <person name="Yuan T.T."/>
            <person name="Jiang B.G."/>
            <person name="Yang W.F."/>
            <person name="Lam T.T."/>
            <person name="Chang Q.C."/>
            <person name="Ding S.J."/>
            <person name="Wang X.J."/>
            <person name="Zhu J.G."/>
            <person name="Ruan X.D."/>
            <person name="Zhao L."/>
            <person name="Wei J.T."/>
            <person name="Ye R.Z."/>
            <person name="Que T.C."/>
            <person name="Du C.H."/>
            <person name="Zhou Y.H."/>
            <person name="Cheng J.X."/>
            <person name="Dai P.F."/>
            <person name="Guo W.B."/>
            <person name="Han X.H."/>
            <person name="Huang E.J."/>
            <person name="Li L.F."/>
            <person name="Wei W."/>
            <person name="Gao Y.C."/>
            <person name="Liu J.Z."/>
            <person name="Shao H.Z."/>
            <person name="Wang X."/>
            <person name="Wang C.C."/>
            <person name="Yang T.C."/>
            <person name="Huo Q.B."/>
            <person name="Li W."/>
            <person name="Chen H.Y."/>
            <person name="Chen S.E."/>
            <person name="Zhou L.G."/>
            <person name="Ni X.B."/>
            <person name="Tian J.H."/>
            <person name="Sheng Y."/>
            <person name="Liu T."/>
            <person name="Pan Y.S."/>
            <person name="Xia L.Y."/>
            <person name="Li J."/>
            <person name="Zhao F."/>
            <person name="Cao W.C."/>
        </authorList>
    </citation>
    <scope>NUCLEOTIDE SEQUENCE [LARGE SCALE GENOMIC DNA]</scope>
    <source>
        <strain evidence="1">Iper-2018</strain>
    </source>
</reference>
<protein>
    <submittedName>
        <fullName evidence="1">Uncharacterized protein</fullName>
    </submittedName>
</protein>
<feature type="non-terminal residue" evidence="1">
    <location>
        <position position="1"/>
    </location>
</feature>
<keyword evidence="2" id="KW-1185">Reference proteome</keyword>